<dbReference type="InterPro" id="IPR035906">
    <property type="entry name" value="MetI-like_sf"/>
</dbReference>
<accession>A0A644XPH1</accession>
<evidence type="ECO:0000256" key="4">
    <source>
        <dbReference type="ARBA" id="ARBA00022692"/>
    </source>
</evidence>
<dbReference type="PANTHER" id="PTHR43005">
    <property type="entry name" value="BLR7065 PROTEIN"/>
    <property type="match status" value="1"/>
</dbReference>
<evidence type="ECO:0000256" key="6">
    <source>
        <dbReference type="ARBA" id="ARBA00023136"/>
    </source>
</evidence>
<protein>
    <submittedName>
        <fullName evidence="9">L-arabinose transport system permease protein AraP</fullName>
    </submittedName>
</protein>
<evidence type="ECO:0000256" key="2">
    <source>
        <dbReference type="ARBA" id="ARBA00022448"/>
    </source>
</evidence>
<dbReference type="EMBL" id="VSSQ01002919">
    <property type="protein sequence ID" value="MPM18096.1"/>
    <property type="molecule type" value="Genomic_DNA"/>
</dbReference>
<dbReference type="SUPFAM" id="SSF161098">
    <property type="entry name" value="MetI-like"/>
    <property type="match status" value="1"/>
</dbReference>
<evidence type="ECO:0000256" key="3">
    <source>
        <dbReference type="ARBA" id="ARBA00022475"/>
    </source>
</evidence>
<dbReference type="PROSITE" id="PS50928">
    <property type="entry name" value="ABC_TM1"/>
    <property type="match status" value="1"/>
</dbReference>
<evidence type="ECO:0000256" key="7">
    <source>
        <dbReference type="SAM" id="Phobius"/>
    </source>
</evidence>
<keyword evidence="5 7" id="KW-1133">Transmembrane helix</keyword>
<name>A0A644XPH1_9ZZZZ</name>
<feature type="transmembrane region" description="Helical" evidence="7">
    <location>
        <begin position="274"/>
        <end position="292"/>
    </location>
</feature>
<dbReference type="Gene3D" id="1.10.3720.10">
    <property type="entry name" value="MetI-like"/>
    <property type="match status" value="1"/>
</dbReference>
<evidence type="ECO:0000313" key="9">
    <source>
        <dbReference type="EMBL" id="MPM18096.1"/>
    </source>
</evidence>
<feature type="domain" description="ABC transmembrane type-1" evidence="8">
    <location>
        <begin position="76"/>
        <end position="295"/>
    </location>
</feature>
<evidence type="ECO:0000259" key="8">
    <source>
        <dbReference type="PROSITE" id="PS50928"/>
    </source>
</evidence>
<keyword evidence="2" id="KW-0813">Transport</keyword>
<dbReference type="InterPro" id="IPR000515">
    <property type="entry name" value="MetI-like"/>
</dbReference>
<dbReference type="GO" id="GO:0055085">
    <property type="term" value="P:transmembrane transport"/>
    <property type="evidence" value="ECO:0007669"/>
    <property type="project" value="InterPro"/>
</dbReference>
<feature type="transmembrane region" description="Helical" evidence="7">
    <location>
        <begin position="114"/>
        <end position="134"/>
    </location>
</feature>
<evidence type="ECO:0000256" key="5">
    <source>
        <dbReference type="ARBA" id="ARBA00022989"/>
    </source>
</evidence>
<feature type="transmembrane region" description="Helical" evidence="7">
    <location>
        <begin position="20"/>
        <end position="44"/>
    </location>
</feature>
<dbReference type="AlphaFoldDB" id="A0A644XPH1"/>
<comment type="subcellular location">
    <subcellularLocation>
        <location evidence="1">Cell membrane</location>
        <topology evidence="1">Multi-pass membrane protein</topology>
    </subcellularLocation>
</comment>
<feature type="transmembrane region" description="Helical" evidence="7">
    <location>
        <begin position="165"/>
        <end position="191"/>
    </location>
</feature>
<sequence>MKQFRTKLRAFNGRHSTFLLQLPFVVLFTLFVVVPVLVAIGLSFTDFNSIQAPNFVGLRNYITILTDDSVFAANALPNTIRFAVIVGIGGYILSFLLAWSLAQIPRVPRTIMAIILYLPSMTSGIMLSTVWQVVFAGDKVGYLNALLLRLEWIQKPILWLSDSQYIMPIMILVSLWSCMGIGFLAMLAGILNINKDLYEAAYIDGVHNRFQEIIYVTIPATRPYMMFGAVMSIVGAFQASSIGVLLTGGNPTPGYAGQLLVTHAEEHAFVRYEMGYGAAVSVLVLLLVWGISQLAKRLFADKEGGK</sequence>
<dbReference type="PANTHER" id="PTHR43005:SF1">
    <property type="entry name" value="SPERMIDINE_PUTRESCINE TRANSPORT SYSTEM PERMEASE PROTEIN"/>
    <property type="match status" value="1"/>
</dbReference>
<gene>
    <name evidence="9" type="primary">araP_5</name>
    <name evidence="9" type="ORF">SDC9_64502</name>
</gene>
<keyword evidence="4 7" id="KW-0812">Transmembrane</keyword>
<organism evidence="9">
    <name type="scientific">bioreactor metagenome</name>
    <dbReference type="NCBI Taxonomy" id="1076179"/>
    <lineage>
        <taxon>unclassified sequences</taxon>
        <taxon>metagenomes</taxon>
        <taxon>ecological metagenomes</taxon>
    </lineage>
</organism>
<keyword evidence="3" id="KW-1003">Cell membrane</keyword>
<dbReference type="GO" id="GO:0005886">
    <property type="term" value="C:plasma membrane"/>
    <property type="evidence" value="ECO:0007669"/>
    <property type="project" value="UniProtKB-SubCell"/>
</dbReference>
<keyword evidence="6 7" id="KW-0472">Membrane</keyword>
<comment type="caution">
    <text evidence="9">The sequence shown here is derived from an EMBL/GenBank/DDBJ whole genome shotgun (WGS) entry which is preliminary data.</text>
</comment>
<dbReference type="Pfam" id="PF00528">
    <property type="entry name" value="BPD_transp_1"/>
    <property type="match status" value="1"/>
</dbReference>
<reference evidence="9" key="1">
    <citation type="submission" date="2019-08" db="EMBL/GenBank/DDBJ databases">
        <authorList>
            <person name="Kucharzyk K."/>
            <person name="Murdoch R.W."/>
            <person name="Higgins S."/>
            <person name="Loffler F."/>
        </authorList>
    </citation>
    <scope>NUCLEOTIDE SEQUENCE</scope>
</reference>
<feature type="transmembrane region" description="Helical" evidence="7">
    <location>
        <begin position="224"/>
        <end position="246"/>
    </location>
</feature>
<proteinExistence type="predicted"/>
<dbReference type="CDD" id="cd06261">
    <property type="entry name" value="TM_PBP2"/>
    <property type="match status" value="1"/>
</dbReference>
<feature type="transmembrane region" description="Helical" evidence="7">
    <location>
        <begin position="80"/>
        <end position="102"/>
    </location>
</feature>
<evidence type="ECO:0000256" key="1">
    <source>
        <dbReference type="ARBA" id="ARBA00004651"/>
    </source>
</evidence>